<dbReference type="RefSeq" id="WP_087448527.1">
    <property type="nucleotide sequence ID" value="NZ_CP020858.1"/>
</dbReference>
<dbReference type="PANTHER" id="PTHR45947:SF3">
    <property type="entry name" value="SULFOQUINOVOSYL TRANSFERASE SQD2"/>
    <property type="match status" value="1"/>
</dbReference>
<dbReference type="Pfam" id="PF13439">
    <property type="entry name" value="Glyco_transf_4"/>
    <property type="match status" value="1"/>
</dbReference>
<gene>
    <name evidence="3" type="ORF">B7R82_01070</name>
</gene>
<feature type="domain" description="Glycosyl transferase family 1" evidence="1">
    <location>
        <begin position="272"/>
        <end position="418"/>
    </location>
</feature>
<reference evidence="3 4" key="1">
    <citation type="submission" date="2017-04" db="EMBL/GenBank/DDBJ databases">
        <title>Complete genome sequence of Lactobacillus salivarius ZLS006, a probiotic strain isolated from healthy piglet.</title>
        <authorList>
            <person name="Zhang D."/>
        </authorList>
    </citation>
    <scope>NUCLEOTIDE SEQUENCE [LARGE SCALE GENOMIC DNA]</scope>
    <source>
        <strain evidence="3 4">ZLS006</strain>
    </source>
</reference>
<dbReference type="EMBL" id="CP020858">
    <property type="protein sequence ID" value="ARU18676.1"/>
    <property type="molecule type" value="Genomic_DNA"/>
</dbReference>
<dbReference type="InterPro" id="IPR001296">
    <property type="entry name" value="Glyco_trans_1"/>
</dbReference>
<dbReference type="Gene3D" id="3.40.50.2000">
    <property type="entry name" value="Glycogen Phosphorylase B"/>
    <property type="match status" value="2"/>
</dbReference>
<evidence type="ECO:0000259" key="2">
    <source>
        <dbReference type="Pfam" id="PF13439"/>
    </source>
</evidence>
<feature type="domain" description="Glycosyltransferase subfamily 4-like N-terminal" evidence="2">
    <location>
        <begin position="16"/>
        <end position="138"/>
    </location>
</feature>
<protein>
    <recommendedName>
        <fullName evidence="5">Glycosyl transferase family 1</fullName>
    </recommendedName>
</protein>
<dbReference type="InterPro" id="IPR028098">
    <property type="entry name" value="Glyco_trans_4-like_N"/>
</dbReference>
<dbReference type="AlphaFoldDB" id="A0A1Y0F5S2"/>
<evidence type="ECO:0008006" key="5">
    <source>
        <dbReference type="Google" id="ProtNLM"/>
    </source>
</evidence>
<dbReference type="InterPro" id="IPR050194">
    <property type="entry name" value="Glycosyltransferase_grp1"/>
</dbReference>
<name>A0A1Y0F5S2_9LACO</name>
<organism evidence="3 4">
    <name type="scientific">Ligilactobacillus salivarius</name>
    <dbReference type="NCBI Taxonomy" id="1624"/>
    <lineage>
        <taxon>Bacteria</taxon>
        <taxon>Bacillati</taxon>
        <taxon>Bacillota</taxon>
        <taxon>Bacilli</taxon>
        <taxon>Lactobacillales</taxon>
        <taxon>Lactobacillaceae</taxon>
        <taxon>Ligilactobacillus</taxon>
    </lineage>
</organism>
<evidence type="ECO:0000313" key="4">
    <source>
        <dbReference type="Proteomes" id="UP000195378"/>
    </source>
</evidence>
<dbReference type="Pfam" id="PF00534">
    <property type="entry name" value="Glycos_transf_1"/>
    <property type="match status" value="1"/>
</dbReference>
<dbReference type="Proteomes" id="UP000195378">
    <property type="component" value="Chromosome"/>
</dbReference>
<dbReference type="SUPFAM" id="SSF53756">
    <property type="entry name" value="UDP-Glycosyltransferase/glycogen phosphorylase"/>
    <property type="match status" value="1"/>
</dbReference>
<evidence type="ECO:0000313" key="3">
    <source>
        <dbReference type="EMBL" id="ARU18676.1"/>
    </source>
</evidence>
<evidence type="ECO:0000259" key="1">
    <source>
        <dbReference type="Pfam" id="PF00534"/>
    </source>
</evidence>
<accession>A0A1Y0F5S2</accession>
<dbReference type="GO" id="GO:0016757">
    <property type="term" value="F:glycosyltransferase activity"/>
    <property type="evidence" value="ECO:0007669"/>
    <property type="project" value="InterPro"/>
</dbReference>
<sequence length="452" mass="52482">MKIIEYTLGIAPYRRGGLPRYSTDLSDELAKENDVYVLYPGRIKLLKSKSVSVHIRKTSHKFNLVEMMNPLPVSLGLGIHSAASFMASRNVTKLIKFIKEVNPDVIHFHTLMGFPMEALKEIKELGIKTVFTTHDFYGFCPKMLEDNARIKLKSRKCSYDCMLCKDGLTDKKLFIMQSRIYEILKNTSLVKKIRRNQKSVLNEEQVDGDFLDEEEVSARHNLRIYYQEMYNLIDEFHYNSTVARDYIMRFLPGAKGKVVNITHSGLKDNRKAKKYHINDKMKIAYIGPYDEKKGFYSLINCLKSIRKRYTNFQVYFYGDVGYHVFFKNSWVHNRGVQSEKDMLKAYKNIDLLIVPSLWHEPFGFVALEATLEGIPVLVSNNVGAKDILSKENIFEDNSALMIKLEELLSDGLTKLRENTQRLTLMYAMDEHSKKICDSFYSKERRDKIATNK</sequence>
<proteinExistence type="predicted"/>
<dbReference type="PANTHER" id="PTHR45947">
    <property type="entry name" value="SULFOQUINOVOSYL TRANSFERASE SQD2"/>
    <property type="match status" value="1"/>
</dbReference>